<organism evidence="1 2">
    <name type="scientific">Rosa chinensis</name>
    <name type="common">China rose</name>
    <dbReference type="NCBI Taxonomy" id="74649"/>
    <lineage>
        <taxon>Eukaryota</taxon>
        <taxon>Viridiplantae</taxon>
        <taxon>Streptophyta</taxon>
        <taxon>Embryophyta</taxon>
        <taxon>Tracheophyta</taxon>
        <taxon>Spermatophyta</taxon>
        <taxon>Magnoliopsida</taxon>
        <taxon>eudicotyledons</taxon>
        <taxon>Gunneridae</taxon>
        <taxon>Pentapetalae</taxon>
        <taxon>rosids</taxon>
        <taxon>fabids</taxon>
        <taxon>Rosales</taxon>
        <taxon>Rosaceae</taxon>
        <taxon>Rosoideae</taxon>
        <taxon>Rosoideae incertae sedis</taxon>
        <taxon>Rosa</taxon>
    </lineage>
</organism>
<dbReference type="AlphaFoldDB" id="A0A2P6PCI5"/>
<sequence length="112" mass="12376">MLLRRVGRGGSSMYLGRAIARPKILDKKKNLDVYIYILVGYKCIVYNSSPFESTNSPFITWSVPLLLSPHQSSHRTSRFSSQAPSLLLLGSSILITSITLPGSQPPPPLDLF</sequence>
<dbReference type="EMBL" id="PDCK01000045">
    <property type="protein sequence ID" value="PRQ19641.1"/>
    <property type="molecule type" value="Genomic_DNA"/>
</dbReference>
<dbReference type="Gramene" id="PRQ19641">
    <property type="protein sequence ID" value="PRQ19641"/>
    <property type="gene ID" value="RchiOBHm_Chr7g0219461"/>
</dbReference>
<name>A0A2P6PCI5_ROSCH</name>
<keyword evidence="2" id="KW-1185">Reference proteome</keyword>
<protein>
    <submittedName>
        <fullName evidence="1">Uncharacterized protein</fullName>
    </submittedName>
</protein>
<accession>A0A2P6PCI5</accession>
<evidence type="ECO:0000313" key="1">
    <source>
        <dbReference type="EMBL" id="PRQ19641.1"/>
    </source>
</evidence>
<evidence type="ECO:0000313" key="2">
    <source>
        <dbReference type="Proteomes" id="UP000238479"/>
    </source>
</evidence>
<gene>
    <name evidence="1" type="ORF">RchiOBHm_Chr7g0219461</name>
</gene>
<proteinExistence type="predicted"/>
<dbReference type="Proteomes" id="UP000238479">
    <property type="component" value="Chromosome 7"/>
</dbReference>
<comment type="caution">
    <text evidence="1">The sequence shown here is derived from an EMBL/GenBank/DDBJ whole genome shotgun (WGS) entry which is preliminary data.</text>
</comment>
<reference evidence="1 2" key="1">
    <citation type="journal article" date="2018" name="Nat. Genet.">
        <title>The Rosa genome provides new insights in the design of modern roses.</title>
        <authorList>
            <person name="Bendahmane M."/>
        </authorList>
    </citation>
    <scope>NUCLEOTIDE SEQUENCE [LARGE SCALE GENOMIC DNA]</scope>
    <source>
        <strain evidence="2">cv. Old Blush</strain>
    </source>
</reference>